<dbReference type="PANTHER" id="PTHR31435">
    <property type="entry name" value="PROTEIN NATD1"/>
    <property type="match status" value="1"/>
</dbReference>
<sequence length="110" mass="12250">MIAGTYSGGMETRVIDNTDKSRYEIFEGEELAGFADYRRTPAQIAFTHTEIGEAFGGRGLAGKLARTALDAARADNLSVLPYCPFFRGWIAKHPDYLDLVPEDKRSKFDL</sequence>
<dbReference type="Proteomes" id="UP000466345">
    <property type="component" value="Unassembled WGS sequence"/>
</dbReference>
<evidence type="ECO:0000259" key="1">
    <source>
        <dbReference type="PROSITE" id="PS51729"/>
    </source>
</evidence>
<dbReference type="InterPro" id="IPR031165">
    <property type="entry name" value="GNAT_YJDJ"/>
</dbReference>
<name>A0A7K0CAJ6_9ACTN</name>
<dbReference type="AlphaFoldDB" id="A0A7K0CAJ6"/>
<dbReference type="InterPro" id="IPR045057">
    <property type="entry name" value="Gcn5-rel_NAT"/>
</dbReference>
<dbReference type="InterPro" id="IPR016181">
    <property type="entry name" value="Acyl_CoA_acyltransferase"/>
</dbReference>
<accession>A0A7K0CAJ6</accession>
<dbReference type="PANTHER" id="PTHR31435:SF10">
    <property type="entry name" value="BSR4717 PROTEIN"/>
    <property type="match status" value="1"/>
</dbReference>
<evidence type="ECO:0000313" key="3">
    <source>
        <dbReference type="Proteomes" id="UP000466345"/>
    </source>
</evidence>
<dbReference type="SUPFAM" id="SSF55729">
    <property type="entry name" value="Acyl-CoA N-acyltransferases (Nat)"/>
    <property type="match status" value="1"/>
</dbReference>
<evidence type="ECO:0000313" key="2">
    <source>
        <dbReference type="EMBL" id="MQY10438.1"/>
    </source>
</evidence>
<dbReference type="PROSITE" id="PS51729">
    <property type="entry name" value="GNAT_YJDJ"/>
    <property type="match status" value="1"/>
</dbReference>
<gene>
    <name evidence="2" type="ORF">SRB5_05460</name>
</gene>
<proteinExistence type="predicted"/>
<protein>
    <recommendedName>
        <fullName evidence="1">N-acetyltransferase domain-containing protein</fullName>
    </recommendedName>
</protein>
<dbReference type="EMBL" id="WEGJ01000001">
    <property type="protein sequence ID" value="MQY10438.1"/>
    <property type="molecule type" value="Genomic_DNA"/>
</dbReference>
<organism evidence="2 3">
    <name type="scientific">Streptomyces smaragdinus</name>
    <dbReference type="NCBI Taxonomy" id="2585196"/>
    <lineage>
        <taxon>Bacteria</taxon>
        <taxon>Bacillati</taxon>
        <taxon>Actinomycetota</taxon>
        <taxon>Actinomycetes</taxon>
        <taxon>Kitasatosporales</taxon>
        <taxon>Streptomycetaceae</taxon>
        <taxon>Streptomyces</taxon>
    </lineage>
</organism>
<dbReference type="Pfam" id="PF14542">
    <property type="entry name" value="Acetyltransf_CG"/>
    <property type="match status" value="1"/>
</dbReference>
<comment type="caution">
    <text evidence="2">The sequence shown here is derived from an EMBL/GenBank/DDBJ whole genome shotgun (WGS) entry which is preliminary data.</text>
</comment>
<keyword evidence="3" id="KW-1185">Reference proteome</keyword>
<reference evidence="2 3" key="1">
    <citation type="submission" date="2019-10" db="EMBL/GenBank/DDBJ databases">
        <title>Streptomyces smaragdinus sp. nov. and Streptomyces fabii sp. nov., isolated from the gut of fungus growing-termite Macrotermes natalensis.</title>
        <authorList>
            <person name="Schwitalla J."/>
            <person name="Benndorf R."/>
            <person name="Martin K."/>
            <person name="De Beer W."/>
            <person name="Kaster A.-K."/>
            <person name="Vollmers J."/>
            <person name="Poulsen M."/>
            <person name="Beemelmanns C."/>
        </authorList>
    </citation>
    <scope>NUCLEOTIDE SEQUENCE [LARGE SCALE GENOMIC DNA]</scope>
    <source>
        <strain evidence="2 3">RB5</strain>
    </source>
</reference>
<dbReference type="Gene3D" id="3.40.630.30">
    <property type="match status" value="1"/>
</dbReference>
<feature type="domain" description="N-acetyltransferase" evidence="1">
    <location>
        <begin position="15"/>
        <end position="101"/>
    </location>
</feature>